<dbReference type="InterPro" id="IPR017687">
    <property type="entry name" value="BamB"/>
</dbReference>
<dbReference type="GO" id="GO:0051205">
    <property type="term" value="P:protein insertion into membrane"/>
    <property type="evidence" value="ECO:0007669"/>
    <property type="project" value="UniProtKB-UniRule"/>
</dbReference>
<dbReference type="NCBIfam" id="TIGR03300">
    <property type="entry name" value="assembly_YfgL"/>
    <property type="match status" value="1"/>
</dbReference>
<evidence type="ECO:0000256" key="3">
    <source>
        <dbReference type="ARBA" id="ARBA00023237"/>
    </source>
</evidence>
<sequence length="403" mass="43471">MMFSSRLRIPSPLFKHASLGCLLLLVSGLSACTAFNDVKTNLSESIFGAEPANPPVELEEIKSSYETRVLWTADIGEAGRFTYAPVVADNLLYAVNAEGSVMQLSADSGKKIWETELGEPISSGVSLGGGLVLAGTSKGHLYALNVNGKKLWSAVLSSEVQGQPRYYDGTVIVRTTDHHIYGIDAADGRRKWSYERATPSLSLKTQAGIVVDGGAVYAGFPGGKLISIRADNGKLVWEATVAQPKGVTEIERIADITSLPFVDGPVVYVVAYQGKVAAVDRQRGQILWNRDISSYVGLTEENNKVYLSHTIGSVYSLDSTNGKTFWRQGNLGYRNLTVPLPLSNIVAVGDLEGYIHLLSQDDGSFVGRLQLGSKPIMSLIAGSNANQFFAQSRDGHLYAVTYK</sequence>
<dbReference type="AlphaFoldDB" id="A0A5B8CRX5"/>
<keyword evidence="4" id="KW-0564">Palmitate</keyword>
<dbReference type="Pfam" id="PF13360">
    <property type="entry name" value="PQQ_2"/>
    <property type="match status" value="1"/>
</dbReference>
<keyword evidence="1 4" id="KW-0732">Signal</keyword>
<dbReference type="InterPro" id="IPR018391">
    <property type="entry name" value="PQQ_b-propeller_rpt"/>
</dbReference>
<dbReference type="RefSeq" id="WP_140003348.1">
    <property type="nucleotide sequence ID" value="NZ_CP040946.1"/>
</dbReference>
<dbReference type="Proteomes" id="UP000311008">
    <property type="component" value="Chromosome"/>
</dbReference>
<dbReference type="KEGG" id="mmec:FIU01_05360"/>
<keyword evidence="8" id="KW-1185">Reference proteome</keyword>
<accession>A0A5B8CRX5</accession>
<dbReference type="HAMAP" id="MF_00923">
    <property type="entry name" value="OM_assembly_BamB"/>
    <property type="match status" value="1"/>
</dbReference>
<dbReference type="InterPro" id="IPR002372">
    <property type="entry name" value="PQQ_rpt_dom"/>
</dbReference>
<dbReference type="OrthoDB" id="5173551at2"/>
<organism evidence="7 8">
    <name type="scientific">Methylophilus medardicus</name>
    <dbReference type="NCBI Taxonomy" id="2588534"/>
    <lineage>
        <taxon>Bacteria</taxon>
        <taxon>Pseudomonadati</taxon>
        <taxon>Pseudomonadota</taxon>
        <taxon>Betaproteobacteria</taxon>
        <taxon>Nitrosomonadales</taxon>
        <taxon>Methylophilaceae</taxon>
        <taxon>Methylophilus</taxon>
    </lineage>
</organism>
<feature type="chain" id="PRO_5023468643" description="Outer membrane protein assembly factor BamB" evidence="5">
    <location>
        <begin position="37"/>
        <end position="403"/>
    </location>
</feature>
<evidence type="ECO:0000256" key="4">
    <source>
        <dbReference type="HAMAP-Rule" id="MF_00923"/>
    </source>
</evidence>
<dbReference type="InterPro" id="IPR011047">
    <property type="entry name" value="Quinoprotein_ADH-like_sf"/>
</dbReference>
<feature type="signal peptide" evidence="5">
    <location>
        <begin position="1"/>
        <end position="36"/>
    </location>
</feature>
<comment type="subcellular location">
    <subcellularLocation>
        <location evidence="4">Cell outer membrane</location>
        <topology evidence="4">Lipid-anchor</topology>
    </subcellularLocation>
</comment>
<dbReference type="GO" id="GO:0043165">
    <property type="term" value="P:Gram-negative-bacterium-type cell outer membrane assembly"/>
    <property type="evidence" value="ECO:0007669"/>
    <property type="project" value="UniProtKB-UniRule"/>
</dbReference>
<dbReference type="EMBL" id="CP040946">
    <property type="protein sequence ID" value="QDC44007.1"/>
    <property type="molecule type" value="Genomic_DNA"/>
</dbReference>
<keyword evidence="4" id="KW-0449">Lipoprotein</keyword>
<gene>
    <name evidence="4 7" type="primary">bamB</name>
    <name evidence="7" type="ORF">FIU01_05360</name>
</gene>
<comment type="function">
    <text evidence="4">Part of the outer membrane protein assembly complex, which is involved in assembly and insertion of beta-barrel proteins into the outer membrane.</text>
</comment>
<protein>
    <recommendedName>
        <fullName evidence="4">Outer membrane protein assembly factor BamB</fullName>
    </recommendedName>
</protein>
<comment type="similarity">
    <text evidence="4">Belongs to the BamB family.</text>
</comment>
<evidence type="ECO:0000313" key="7">
    <source>
        <dbReference type="EMBL" id="QDC44007.1"/>
    </source>
</evidence>
<evidence type="ECO:0000256" key="2">
    <source>
        <dbReference type="ARBA" id="ARBA00023136"/>
    </source>
</evidence>
<comment type="subunit">
    <text evidence="4">Part of the Bam complex.</text>
</comment>
<dbReference type="PANTHER" id="PTHR34512">
    <property type="entry name" value="CELL SURFACE PROTEIN"/>
    <property type="match status" value="1"/>
</dbReference>
<feature type="domain" description="Pyrrolo-quinoline quinone repeat" evidence="6">
    <location>
        <begin position="98"/>
        <end position="328"/>
    </location>
</feature>
<evidence type="ECO:0000256" key="5">
    <source>
        <dbReference type="SAM" id="SignalP"/>
    </source>
</evidence>
<evidence type="ECO:0000259" key="6">
    <source>
        <dbReference type="Pfam" id="PF13360"/>
    </source>
</evidence>
<keyword evidence="3 4" id="KW-0998">Cell outer membrane</keyword>
<dbReference type="PANTHER" id="PTHR34512:SF30">
    <property type="entry name" value="OUTER MEMBRANE PROTEIN ASSEMBLY FACTOR BAMB"/>
    <property type="match status" value="1"/>
</dbReference>
<dbReference type="InterPro" id="IPR015943">
    <property type="entry name" value="WD40/YVTN_repeat-like_dom_sf"/>
</dbReference>
<evidence type="ECO:0000256" key="1">
    <source>
        <dbReference type="ARBA" id="ARBA00022729"/>
    </source>
</evidence>
<dbReference type="SUPFAM" id="SSF50998">
    <property type="entry name" value="Quinoprotein alcohol dehydrogenase-like"/>
    <property type="match status" value="1"/>
</dbReference>
<proteinExistence type="inferred from homology"/>
<reference evidence="8" key="1">
    <citation type="journal article" date="2019" name="ISME J.">
        <title>Evolution in action: habitat transition from sediment to the pelagial leads to genome streamlining in Methylophilaceae.</title>
        <authorList>
            <person name="Salcher M."/>
            <person name="Schaefle D."/>
            <person name="Kaspar M."/>
            <person name="Neuenschwander S.M."/>
            <person name="Ghai R."/>
        </authorList>
    </citation>
    <scope>NUCLEOTIDE SEQUENCE [LARGE SCALE GENOMIC DNA]</scope>
    <source>
        <strain evidence="8">MMS-M-51</strain>
    </source>
</reference>
<keyword evidence="2 4" id="KW-0472">Membrane</keyword>
<dbReference type="GO" id="GO:0009279">
    <property type="term" value="C:cell outer membrane"/>
    <property type="evidence" value="ECO:0007669"/>
    <property type="project" value="UniProtKB-SubCell"/>
</dbReference>
<dbReference type="PROSITE" id="PS51257">
    <property type="entry name" value="PROKAR_LIPOPROTEIN"/>
    <property type="match status" value="1"/>
</dbReference>
<name>A0A5B8CRX5_9PROT</name>
<dbReference type="Gene3D" id="2.130.10.10">
    <property type="entry name" value="YVTN repeat-like/Quinoprotein amine dehydrogenase"/>
    <property type="match status" value="1"/>
</dbReference>
<dbReference type="SMART" id="SM00564">
    <property type="entry name" value="PQQ"/>
    <property type="match status" value="7"/>
</dbReference>
<evidence type="ECO:0000313" key="8">
    <source>
        <dbReference type="Proteomes" id="UP000311008"/>
    </source>
</evidence>